<feature type="chain" id="PRO_5046598946" evidence="2">
    <location>
        <begin position="21"/>
        <end position="513"/>
    </location>
</feature>
<dbReference type="RefSeq" id="WP_398718084.1">
    <property type="nucleotide sequence ID" value="NZ_JBIRWE010000002.1"/>
</dbReference>
<name>A0ABW7UM41_9ACTN</name>
<dbReference type="InterPro" id="IPR039448">
    <property type="entry name" value="Beta_helix"/>
</dbReference>
<keyword evidence="2" id="KW-0732">Signal</keyword>
<evidence type="ECO:0000259" key="3">
    <source>
        <dbReference type="Pfam" id="PF13229"/>
    </source>
</evidence>
<dbReference type="InterPro" id="IPR012334">
    <property type="entry name" value="Pectin_lyas_fold"/>
</dbReference>
<feature type="signal peptide" evidence="2">
    <location>
        <begin position="1"/>
        <end position="20"/>
    </location>
</feature>
<feature type="region of interest" description="Disordered" evidence="1">
    <location>
        <begin position="217"/>
        <end position="242"/>
    </location>
</feature>
<evidence type="ECO:0000256" key="2">
    <source>
        <dbReference type="SAM" id="SignalP"/>
    </source>
</evidence>
<dbReference type="SMART" id="SM00710">
    <property type="entry name" value="PbH1"/>
    <property type="match status" value="6"/>
</dbReference>
<keyword evidence="5" id="KW-1185">Reference proteome</keyword>
<evidence type="ECO:0000313" key="5">
    <source>
        <dbReference type="Proteomes" id="UP001611548"/>
    </source>
</evidence>
<comment type="caution">
    <text evidence="4">The sequence shown here is derived from an EMBL/GenBank/DDBJ whole genome shotgun (WGS) entry which is preliminary data.</text>
</comment>
<dbReference type="SUPFAM" id="SSF51126">
    <property type="entry name" value="Pectin lyase-like"/>
    <property type="match status" value="1"/>
</dbReference>
<dbReference type="Proteomes" id="UP001611548">
    <property type="component" value="Unassembled WGS sequence"/>
</dbReference>
<dbReference type="Gene3D" id="2.160.20.10">
    <property type="entry name" value="Single-stranded right-handed beta-helix, Pectin lyase-like"/>
    <property type="match status" value="1"/>
</dbReference>
<dbReference type="InterPro" id="IPR006626">
    <property type="entry name" value="PbH1"/>
</dbReference>
<evidence type="ECO:0000256" key="1">
    <source>
        <dbReference type="SAM" id="MobiDB-lite"/>
    </source>
</evidence>
<gene>
    <name evidence="4" type="ORF">ACH429_06250</name>
</gene>
<dbReference type="InterPro" id="IPR011050">
    <property type="entry name" value="Pectin_lyase_fold/virulence"/>
</dbReference>
<feature type="domain" description="Right handed beta helix" evidence="3">
    <location>
        <begin position="234"/>
        <end position="359"/>
    </location>
</feature>
<proteinExistence type="predicted"/>
<feature type="region of interest" description="Disordered" evidence="1">
    <location>
        <begin position="443"/>
        <end position="513"/>
    </location>
</feature>
<accession>A0ABW7UM41</accession>
<reference evidence="4 5" key="1">
    <citation type="submission" date="2024-10" db="EMBL/GenBank/DDBJ databases">
        <title>The Natural Products Discovery Center: Release of the First 8490 Sequenced Strains for Exploring Actinobacteria Biosynthetic Diversity.</title>
        <authorList>
            <person name="Kalkreuter E."/>
            <person name="Kautsar S.A."/>
            <person name="Yang D."/>
            <person name="Bader C.D."/>
            <person name="Teijaro C.N."/>
            <person name="Fluegel L."/>
            <person name="Davis C.M."/>
            <person name="Simpson J.R."/>
            <person name="Lauterbach L."/>
            <person name="Steele A.D."/>
            <person name="Gui C."/>
            <person name="Meng S."/>
            <person name="Li G."/>
            <person name="Viehrig K."/>
            <person name="Ye F."/>
            <person name="Su P."/>
            <person name="Kiefer A.F."/>
            <person name="Nichols A."/>
            <person name="Cepeda A.J."/>
            <person name="Yan W."/>
            <person name="Fan B."/>
            <person name="Jiang Y."/>
            <person name="Adhikari A."/>
            <person name="Zheng C.-J."/>
            <person name="Schuster L."/>
            <person name="Cowan T.M."/>
            <person name="Smanski M.J."/>
            <person name="Chevrette M.G."/>
            <person name="De Carvalho L.P.S."/>
            <person name="Shen B."/>
        </authorList>
    </citation>
    <scope>NUCLEOTIDE SEQUENCE [LARGE SCALE GENOMIC DNA]</scope>
    <source>
        <strain evidence="4 5">NPDC020327</strain>
    </source>
</reference>
<sequence>MSIRFPRVGAALGAAVVVVAGVVPGAAASSQGRAGGTTYYLDCLRGSDGAAGTSGGQAWRTLARAGDVTYGPGDRLLVRRGRTCTGVLAPKGSGAAGAPVRVDAYGSGAKPRIEGAGARAAVLLRNVEQWELRNLDISNTGPATTTDRRAGVLVLLQDYGVGHHYVVEDVDVHDVNGSDHKDPDPSGGILFSVQGSGAPTRFDGVRVEDSTVTHVDRTGIGTSSTWGRRAEHPNGPGTSFEPVTGLVIRRNEVRDVGGDGIVVQTADKALVEHNHVDGFNKRSAGYNAGIWAWNSDRVLYQYNEVTGGHGTLDSMAYDIDGGNNGNVYQYNYSHDNEGGFLLVCNGAGMTTAHNRVRHNISVNDRNTMAPYGIVSVVCNPTTDTRIYANTIVTDEPGTAMVSNNGQTGVTFRDNILVGAPSGSPMKDALSTYENNLYWNAPWDSGQERDPSAVHADPLFSSASPDRPGDVRLRAGSPALGAGTPADDGLTRDYFGNRIPVPPNLGADQGKPGR</sequence>
<protein>
    <submittedName>
        <fullName evidence="4">Right-handed parallel beta-helix repeat-containing protein</fullName>
    </submittedName>
</protein>
<evidence type="ECO:0000313" key="4">
    <source>
        <dbReference type="EMBL" id="MFI1963728.1"/>
    </source>
</evidence>
<dbReference type="EMBL" id="JBIRWE010000002">
    <property type="protein sequence ID" value="MFI1963728.1"/>
    <property type="molecule type" value="Genomic_DNA"/>
</dbReference>
<organism evidence="4 5">
    <name type="scientific">Streptomyces pathocidini</name>
    <dbReference type="NCBI Taxonomy" id="1650571"/>
    <lineage>
        <taxon>Bacteria</taxon>
        <taxon>Bacillati</taxon>
        <taxon>Actinomycetota</taxon>
        <taxon>Actinomycetes</taxon>
        <taxon>Kitasatosporales</taxon>
        <taxon>Streptomycetaceae</taxon>
        <taxon>Streptomyces</taxon>
    </lineage>
</organism>
<dbReference type="Pfam" id="PF13229">
    <property type="entry name" value="Beta_helix"/>
    <property type="match status" value="1"/>
</dbReference>